<sequence>MRTDVAPLGGEVRLISGATHPVEALPHLAGPLR</sequence>
<name>A0ABU1XMX8_9NOCA</name>
<keyword evidence="2" id="KW-1185">Reference proteome</keyword>
<organism evidence="1 2">
    <name type="scientific">Nocardia kruczakiae</name>
    <dbReference type="NCBI Taxonomy" id="261477"/>
    <lineage>
        <taxon>Bacteria</taxon>
        <taxon>Bacillati</taxon>
        <taxon>Actinomycetota</taxon>
        <taxon>Actinomycetes</taxon>
        <taxon>Mycobacteriales</taxon>
        <taxon>Nocardiaceae</taxon>
        <taxon>Nocardia</taxon>
    </lineage>
</organism>
<evidence type="ECO:0000313" key="1">
    <source>
        <dbReference type="EMBL" id="MDR7171908.1"/>
    </source>
</evidence>
<dbReference type="Proteomes" id="UP001251217">
    <property type="component" value="Unassembled WGS sequence"/>
</dbReference>
<dbReference type="EMBL" id="JAVDWW010000010">
    <property type="protein sequence ID" value="MDR7171908.1"/>
    <property type="molecule type" value="Genomic_DNA"/>
</dbReference>
<reference evidence="1 2" key="1">
    <citation type="submission" date="2023-07" db="EMBL/GenBank/DDBJ databases">
        <title>Sorghum-associated microbial communities from plants grown in Nebraska, USA.</title>
        <authorList>
            <person name="Schachtman D."/>
        </authorList>
    </citation>
    <scope>NUCLEOTIDE SEQUENCE [LARGE SCALE GENOMIC DNA]</scope>
    <source>
        <strain evidence="1 2">4272</strain>
    </source>
</reference>
<evidence type="ECO:0000313" key="2">
    <source>
        <dbReference type="Proteomes" id="UP001251217"/>
    </source>
</evidence>
<accession>A0ABU1XMX8</accession>
<protein>
    <submittedName>
        <fullName evidence="1">Uncharacterized protein</fullName>
    </submittedName>
</protein>
<comment type="caution">
    <text evidence="1">The sequence shown here is derived from an EMBL/GenBank/DDBJ whole genome shotgun (WGS) entry which is preliminary data.</text>
</comment>
<gene>
    <name evidence="1" type="ORF">J2W56_005669</name>
</gene>
<proteinExistence type="predicted"/>